<reference evidence="2 3" key="1">
    <citation type="submission" date="2017-01" db="EMBL/GenBank/DDBJ databases">
        <title>First insights into the biology of 'candidatus Vampirococcus archaeovorus'.</title>
        <authorList>
            <person name="Kizina J."/>
            <person name="Jordan S."/>
            <person name="Stueber K."/>
            <person name="Reinhardt R."/>
            <person name="Harder J."/>
        </authorList>
    </citation>
    <scope>NUCLEOTIDE SEQUENCE [LARGE SCALE GENOMIC DNA]</scope>
    <source>
        <strain evidence="2 3">LiM</strain>
    </source>
</reference>
<dbReference type="Pfam" id="PF01764">
    <property type="entry name" value="Lipase_3"/>
    <property type="match status" value="1"/>
</dbReference>
<dbReference type="PANTHER" id="PTHR45856">
    <property type="entry name" value="ALPHA/BETA-HYDROLASES SUPERFAMILY PROTEIN"/>
    <property type="match status" value="1"/>
</dbReference>
<proteinExistence type="predicted"/>
<dbReference type="Proteomes" id="UP000287243">
    <property type="component" value="Chromosome"/>
</dbReference>
<protein>
    <recommendedName>
        <fullName evidence="1">Fungal lipase-type domain-containing protein</fullName>
    </recommendedName>
</protein>
<evidence type="ECO:0000259" key="1">
    <source>
        <dbReference type="Pfam" id="PF01764"/>
    </source>
</evidence>
<evidence type="ECO:0000313" key="3">
    <source>
        <dbReference type="Proteomes" id="UP000287243"/>
    </source>
</evidence>
<gene>
    <name evidence="2" type="ORF">BU251_07010</name>
</gene>
<dbReference type="InterPro" id="IPR051218">
    <property type="entry name" value="Sec_MonoDiacylglyc_Lipase"/>
</dbReference>
<dbReference type="InterPro" id="IPR002921">
    <property type="entry name" value="Fungal_lipase-type"/>
</dbReference>
<dbReference type="AlphaFoldDB" id="A0A410P5M2"/>
<sequence length="287" mass="33246">MRAAYSDRMAWLLAEMSSLAYLEFENSEKIRKKLEMHLGELGFKLIRPFSESETQGFLARREQDKIAVLAFRGTEVKKWWDILTDLDFRFYRAGKGAKIHNGFQRAFACAQKMLEEEVRNLEKENFAIYITGHSLGGALALVAAKYLSSDNIAACYTFGSPRVGNSELGDTIKPPIYRIVNANDLVPRVPFPFIVELIYWISFFKSYNILEHFFSERGFYAHHGDQRYLTPCRDDFMDLRLVPNPGFIDARCRYFNLWRIGLGIQHHACDLYCCKLANYAVSRLDKE</sequence>
<dbReference type="Gene3D" id="3.40.50.1820">
    <property type="entry name" value="alpha/beta hydrolase"/>
    <property type="match status" value="1"/>
</dbReference>
<dbReference type="GO" id="GO:0006629">
    <property type="term" value="P:lipid metabolic process"/>
    <property type="evidence" value="ECO:0007669"/>
    <property type="project" value="InterPro"/>
</dbReference>
<dbReference type="InterPro" id="IPR029058">
    <property type="entry name" value="AB_hydrolase_fold"/>
</dbReference>
<dbReference type="CDD" id="cd00519">
    <property type="entry name" value="Lipase_3"/>
    <property type="match status" value="1"/>
</dbReference>
<dbReference type="EMBL" id="CP019384">
    <property type="protein sequence ID" value="QAT17479.1"/>
    <property type="molecule type" value="Genomic_DNA"/>
</dbReference>
<accession>A0A410P5M2</accession>
<evidence type="ECO:0000313" key="2">
    <source>
        <dbReference type="EMBL" id="QAT17479.1"/>
    </source>
</evidence>
<organism evidence="2 3">
    <name type="scientific">Velamenicoccus archaeovorus</name>
    <dbReference type="NCBI Taxonomy" id="1930593"/>
    <lineage>
        <taxon>Bacteria</taxon>
        <taxon>Pseudomonadati</taxon>
        <taxon>Candidatus Omnitrophota</taxon>
        <taxon>Candidatus Velamenicoccus</taxon>
    </lineage>
</organism>
<dbReference type="PANTHER" id="PTHR45856:SF11">
    <property type="entry name" value="FUNGAL LIPASE-LIKE DOMAIN-CONTAINING PROTEIN"/>
    <property type="match status" value="1"/>
</dbReference>
<feature type="domain" description="Fungal lipase-type" evidence="1">
    <location>
        <begin position="68"/>
        <end position="191"/>
    </location>
</feature>
<dbReference type="SUPFAM" id="SSF53474">
    <property type="entry name" value="alpha/beta-Hydrolases"/>
    <property type="match status" value="1"/>
</dbReference>
<name>A0A410P5M2_VELA1</name>
<keyword evidence="3" id="KW-1185">Reference proteome</keyword>
<dbReference type="KEGG" id="vai:BU251_07010"/>